<sequence length="274" mass="28738">MACKWVSQGGGQGVNSPLMGAFLTMAGSRHDRLQPAAVVQSLYRANVACAAVSGLLVVCCLAALGYIVVKYEKRRHNLLALHNLRSAVLLVALLVGIGEIGHQWLAVDRLGRVRAADGCTGTMRPEVHSTQSEAFTTDRPPFGDGDALAWKTVTAGLGAAWLALLALLGVACVVRAIERRDKCGLLYAVLAAEGAQSIVRWCKFKYINDVTDTGSRPGSTSSPLGSGSSILGTPELFLALVGALAATTLTAIDGFTLYVEVSVRDFPTVVSVVG</sequence>
<dbReference type="VEuPathDB" id="VectorBase:AEPI001322"/>
<reference evidence="3" key="1">
    <citation type="submission" date="2013-03" db="EMBL/GenBank/DDBJ databases">
        <title>The Genome Sequence of Anopheles epiroticus epiroticus2.</title>
        <authorList>
            <consortium name="The Broad Institute Genomics Platform"/>
            <person name="Neafsey D.E."/>
            <person name="Howell P."/>
            <person name="Walker B."/>
            <person name="Young S.K."/>
            <person name="Zeng Q."/>
            <person name="Gargeya S."/>
            <person name="Fitzgerald M."/>
            <person name="Haas B."/>
            <person name="Abouelleil A."/>
            <person name="Allen A.W."/>
            <person name="Alvarado L."/>
            <person name="Arachchi H.M."/>
            <person name="Berlin A.M."/>
            <person name="Chapman S.B."/>
            <person name="Gainer-Dewar J."/>
            <person name="Goldberg J."/>
            <person name="Griggs A."/>
            <person name="Gujja S."/>
            <person name="Hansen M."/>
            <person name="Howarth C."/>
            <person name="Imamovic A."/>
            <person name="Ireland A."/>
            <person name="Larimer J."/>
            <person name="McCowan C."/>
            <person name="Murphy C."/>
            <person name="Pearson M."/>
            <person name="Poon T.W."/>
            <person name="Priest M."/>
            <person name="Roberts A."/>
            <person name="Saif S."/>
            <person name="Shea T."/>
            <person name="Sisk P."/>
            <person name="Sykes S."/>
            <person name="Wortman J."/>
            <person name="Nusbaum C."/>
            <person name="Birren B."/>
        </authorList>
    </citation>
    <scope>NUCLEOTIDE SEQUENCE [LARGE SCALE GENOMIC DNA]</scope>
    <source>
        <strain evidence="3">Epiroticus2</strain>
    </source>
</reference>
<protein>
    <submittedName>
        <fullName evidence="2">Uncharacterized protein</fullName>
    </submittedName>
</protein>
<keyword evidence="1" id="KW-0812">Transmembrane</keyword>
<reference evidence="2" key="2">
    <citation type="submission" date="2020-05" db="UniProtKB">
        <authorList>
            <consortium name="EnsemblMetazoa"/>
        </authorList>
    </citation>
    <scope>IDENTIFICATION</scope>
    <source>
        <strain evidence="2">Epiroticus2</strain>
    </source>
</reference>
<evidence type="ECO:0000313" key="2">
    <source>
        <dbReference type="EnsemblMetazoa" id="AEPI001322-PA"/>
    </source>
</evidence>
<keyword evidence="1" id="KW-1133">Transmembrane helix</keyword>
<feature type="transmembrane region" description="Helical" evidence="1">
    <location>
        <begin position="158"/>
        <end position="177"/>
    </location>
</feature>
<feature type="transmembrane region" description="Helical" evidence="1">
    <location>
        <begin position="87"/>
        <end position="105"/>
    </location>
</feature>
<keyword evidence="3" id="KW-1185">Reference proteome</keyword>
<feature type="transmembrane region" description="Helical" evidence="1">
    <location>
        <begin position="236"/>
        <end position="259"/>
    </location>
</feature>
<name>A0A182P338_9DIPT</name>
<keyword evidence="1" id="KW-0472">Membrane</keyword>
<dbReference type="Proteomes" id="UP000075885">
    <property type="component" value="Unassembled WGS sequence"/>
</dbReference>
<proteinExistence type="predicted"/>
<accession>A0A182P338</accession>
<evidence type="ECO:0000256" key="1">
    <source>
        <dbReference type="SAM" id="Phobius"/>
    </source>
</evidence>
<dbReference type="EnsemblMetazoa" id="AEPI001322-RA">
    <property type="protein sequence ID" value="AEPI001322-PA"/>
    <property type="gene ID" value="AEPI001322"/>
</dbReference>
<feature type="transmembrane region" description="Helical" evidence="1">
    <location>
        <begin position="45"/>
        <end position="67"/>
    </location>
</feature>
<organism evidence="2 3">
    <name type="scientific">Anopheles epiroticus</name>
    <dbReference type="NCBI Taxonomy" id="199890"/>
    <lineage>
        <taxon>Eukaryota</taxon>
        <taxon>Metazoa</taxon>
        <taxon>Ecdysozoa</taxon>
        <taxon>Arthropoda</taxon>
        <taxon>Hexapoda</taxon>
        <taxon>Insecta</taxon>
        <taxon>Pterygota</taxon>
        <taxon>Neoptera</taxon>
        <taxon>Endopterygota</taxon>
        <taxon>Diptera</taxon>
        <taxon>Nematocera</taxon>
        <taxon>Culicoidea</taxon>
        <taxon>Culicidae</taxon>
        <taxon>Anophelinae</taxon>
        <taxon>Anopheles</taxon>
    </lineage>
</organism>
<evidence type="ECO:0000313" key="3">
    <source>
        <dbReference type="Proteomes" id="UP000075885"/>
    </source>
</evidence>
<dbReference type="AlphaFoldDB" id="A0A182P338"/>